<dbReference type="SUPFAM" id="SSF53271">
    <property type="entry name" value="PRTase-like"/>
    <property type="match status" value="2"/>
</dbReference>
<dbReference type="PANTHER" id="PTHR10210:SF32">
    <property type="entry name" value="RIBOSE-PHOSPHATE PYROPHOSPHOKINASE 2"/>
    <property type="match status" value="1"/>
</dbReference>
<feature type="domain" description="Ribose-phosphate pyrophosphokinase N-terminal" evidence="10">
    <location>
        <begin position="10"/>
        <end position="115"/>
    </location>
</feature>
<evidence type="ECO:0000313" key="11">
    <source>
        <dbReference type="EMBL" id="MFC3301212.1"/>
    </source>
</evidence>
<evidence type="ECO:0000256" key="6">
    <source>
        <dbReference type="ARBA" id="ARBA00022840"/>
    </source>
</evidence>
<comment type="similarity">
    <text evidence="8">Belongs to the ribose-phosphate pyrophosphokinase family.</text>
</comment>
<dbReference type="NCBIfam" id="NF005537">
    <property type="entry name" value="PRK07199.1"/>
    <property type="match status" value="1"/>
</dbReference>
<name>A0ABV7M8J0_9PROT</name>
<dbReference type="GO" id="GO:0004749">
    <property type="term" value="F:ribose phosphate diphosphokinase activity"/>
    <property type="evidence" value="ECO:0007669"/>
    <property type="project" value="UniProtKB-EC"/>
</dbReference>
<reference evidence="12" key="1">
    <citation type="journal article" date="2019" name="Int. J. Syst. Evol. Microbiol.">
        <title>The Global Catalogue of Microorganisms (GCM) 10K type strain sequencing project: providing services to taxonomists for standard genome sequencing and annotation.</title>
        <authorList>
            <consortium name="The Broad Institute Genomics Platform"/>
            <consortium name="The Broad Institute Genome Sequencing Center for Infectious Disease"/>
            <person name="Wu L."/>
            <person name="Ma J."/>
        </authorList>
    </citation>
    <scope>NUCLEOTIDE SEQUENCE [LARGE SCALE GENOMIC DNA]</scope>
    <source>
        <strain evidence="12">KCTC 22245</strain>
    </source>
</reference>
<evidence type="ECO:0000256" key="7">
    <source>
        <dbReference type="ARBA" id="ARBA00049535"/>
    </source>
</evidence>
<feature type="domain" description="Phosphoribosyltransferase" evidence="9">
    <location>
        <begin position="145"/>
        <end position="247"/>
    </location>
</feature>
<evidence type="ECO:0000256" key="1">
    <source>
        <dbReference type="ARBA" id="ARBA00013247"/>
    </source>
</evidence>
<dbReference type="InterPro" id="IPR005946">
    <property type="entry name" value="Rib-P_diPkinase"/>
</dbReference>
<keyword evidence="12" id="KW-1185">Reference proteome</keyword>
<dbReference type="SMART" id="SM01400">
    <property type="entry name" value="Pribosyltran_N"/>
    <property type="match status" value="1"/>
</dbReference>
<evidence type="ECO:0000256" key="3">
    <source>
        <dbReference type="ARBA" id="ARBA00022727"/>
    </source>
</evidence>
<keyword evidence="2 11" id="KW-0808">Transferase</keyword>
<keyword evidence="6" id="KW-0067">ATP-binding</keyword>
<dbReference type="InterPro" id="IPR000836">
    <property type="entry name" value="PRTase_dom"/>
</dbReference>
<accession>A0ABV7M8J0</accession>
<evidence type="ECO:0000259" key="9">
    <source>
        <dbReference type="Pfam" id="PF00156"/>
    </source>
</evidence>
<dbReference type="InterPro" id="IPR029057">
    <property type="entry name" value="PRTase-like"/>
</dbReference>
<dbReference type="PANTHER" id="PTHR10210">
    <property type="entry name" value="RIBOSE-PHOSPHATE DIPHOSPHOKINASE FAMILY MEMBER"/>
    <property type="match status" value="1"/>
</dbReference>
<dbReference type="CDD" id="cd06223">
    <property type="entry name" value="PRTases_typeI"/>
    <property type="match status" value="1"/>
</dbReference>
<dbReference type="Proteomes" id="UP001595607">
    <property type="component" value="Unassembled WGS sequence"/>
</dbReference>
<organism evidence="11 12">
    <name type="scientific">Parvularcula lutaonensis</name>
    <dbReference type="NCBI Taxonomy" id="491923"/>
    <lineage>
        <taxon>Bacteria</taxon>
        <taxon>Pseudomonadati</taxon>
        <taxon>Pseudomonadota</taxon>
        <taxon>Alphaproteobacteria</taxon>
        <taxon>Parvularculales</taxon>
        <taxon>Parvularculaceae</taxon>
        <taxon>Parvularcula</taxon>
    </lineage>
</organism>
<comment type="catalytic activity">
    <reaction evidence="7">
        <text>D-ribose 5-phosphate + ATP = 5-phospho-alpha-D-ribose 1-diphosphate + AMP + H(+)</text>
        <dbReference type="Rhea" id="RHEA:15609"/>
        <dbReference type="ChEBI" id="CHEBI:15378"/>
        <dbReference type="ChEBI" id="CHEBI:30616"/>
        <dbReference type="ChEBI" id="CHEBI:58017"/>
        <dbReference type="ChEBI" id="CHEBI:78346"/>
        <dbReference type="ChEBI" id="CHEBI:456215"/>
        <dbReference type="EC" id="2.7.6.1"/>
    </reaction>
</comment>
<dbReference type="EMBL" id="JBHRVA010000001">
    <property type="protein sequence ID" value="MFC3301212.1"/>
    <property type="molecule type" value="Genomic_DNA"/>
</dbReference>
<dbReference type="EC" id="2.7.6.1" evidence="1"/>
<proteinExistence type="inferred from homology"/>
<keyword evidence="4" id="KW-0547">Nucleotide-binding</keyword>
<dbReference type="Pfam" id="PF00156">
    <property type="entry name" value="Pribosyltran"/>
    <property type="match status" value="1"/>
</dbReference>
<keyword evidence="5" id="KW-0418">Kinase</keyword>
<dbReference type="Gene3D" id="3.40.50.2020">
    <property type="match status" value="2"/>
</dbReference>
<dbReference type="NCBIfam" id="TIGR01251">
    <property type="entry name" value="ribP_PPkin"/>
    <property type="match status" value="1"/>
</dbReference>
<dbReference type="RefSeq" id="WP_189577053.1">
    <property type="nucleotide sequence ID" value="NZ_BMXU01000003.1"/>
</dbReference>
<dbReference type="InterPro" id="IPR029099">
    <property type="entry name" value="Pribosyltran_N"/>
</dbReference>
<keyword evidence="3 8" id="KW-0545">Nucleotide biosynthesis</keyword>
<evidence type="ECO:0000256" key="8">
    <source>
        <dbReference type="RuleBase" id="RU004324"/>
    </source>
</evidence>
<dbReference type="Pfam" id="PF13793">
    <property type="entry name" value="Pribosyltran_N"/>
    <property type="match status" value="1"/>
</dbReference>
<gene>
    <name evidence="11" type="ORF">ACFONP_00520</name>
</gene>
<sequence length="304" mass="32634">MTKRVYSFFGSEPFADAVRKAIAGENGTLELRQFPDGESYLRFRDSLKGAHAVFIAYLDHPNDKTLPLLMAADAAKAQGAVSVGLAVPYLPYLRQDKAFKDGEAVTSLSFARLISGAFSWLATIDPHLHRYRDLSEVYSIPSTAESAVPALASWVRDNVKHPLIVGPDVESAQWIDPLAEYLGAPRLLFQKRRRGDREVEIVTDSQVDLSNHTPVIVDDIISSGHTTAETVRALLSAGSVAPVSIAVHGIFAEDAASTIVKAGAQRVVTTNTVINPNAAIDVAPILAAGVARMLGSAPENPALR</sequence>
<evidence type="ECO:0000256" key="4">
    <source>
        <dbReference type="ARBA" id="ARBA00022741"/>
    </source>
</evidence>
<evidence type="ECO:0000313" key="12">
    <source>
        <dbReference type="Proteomes" id="UP001595607"/>
    </source>
</evidence>
<evidence type="ECO:0000259" key="10">
    <source>
        <dbReference type="Pfam" id="PF13793"/>
    </source>
</evidence>
<evidence type="ECO:0000256" key="2">
    <source>
        <dbReference type="ARBA" id="ARBA00022679"/>
    </source>
</evidence>
<protein>
    <recommendedName>
        <fullName evidence="1">ribose-phosphate diphosphokinase</fullName>
        <ecNumber evidence="1">2.7.6.1</ecNumber>
    </recommendedName>
</protein>
<evidence type="ECO:0000256" key="5">
    <source>
        <dbReference type="ARBA" id="ARBA00022777"/>
    </source>
</evidence>
<comment type="caution">
    <text evidence="11">The sequence shown here is derived from an EMBL/GenBank/DDBJ whole genome shotgun (WGS) entry which is preliminary data.</text>
</comment>